<protein>
    <submittedName>
        <fullName evidence="1">Uncharacterized protein</fullName>
    </submittedName>
</protein>
<dbReference type="AlphaFoldDB" id="A0A834NGU7"/>
<name>A0A834NGU7_VESVU</name>
<evidence type="ECO:0000313" key="1">
    <source>
        <dbReference type="EMBL" id="KAF7407449.1"/>
    </source>
</evidence>
<reference evidence="1" key="1">
    <citation type="journal article" date="2020" name="G3 (Bethesda)">
        <title>High-Quality Assemblies for Three Invasive Social Wasps from the &lt;i&gt;Vespula&lt;/i&gt; Genus.</title>
        <authorList>
            <person name="Harrop T.W.R."/>
            <person name="Guhlin J."/>
            <person name="McLaughlin G.M."/>
            <person name="Permina E."/>
            <person name="Stockwell P."/>
            <person name="Gilligan J."/>
            <person name="Le Lec M.F."/>
            <person name="Gruber M.A.M."/>
            <person name="Quinn O."/>
            <person name="Lovegrove M."/>
            <person name="Duncan E.J."/>
            <person name="Remnant E.J."/>
            <person name="Van Eeckhoven J."/>
            <person name="Graham B."/>
            <person name="Knapp R.A."/>
            <person name="Langford K.W."/>
            <person name="Kronenberg Z."/>
            <person name="Press M.O."/>
            <person name="Eacker S.M."/>
            <person name="Wilson-Rankin E.E."/>
            <person name="Purcell J."/>
            <person name="Lester P.J."/>
            <person name="Dearden P.K."/>
        </authorList>
    </citation>
    <scope>NUCLEOTIDE SEQUENCE</scope>
    <source>
        <strain evidence="1">Marl-1</strain>
    </source>
</reference>
<gene>
    <name evidence="1" type="ORF">HZH66_001986</name>
</gene>
<keyword evidence="2" id="KW-1185">Reference proteome</keyword>
<proteinExistence type="predicted"/>
<sequence>MKHIANRLLRLPVYVLWLSEEELTIGTKWMDEGLESWRYFTGHCLFAFETTLKDPQPEFRVARSGIVRFESPFGKANDYRAGTIFNNERIADSRQRIEFISRGNKNARRIDT</sequence>
<dbReference type="EMBL" id="JACSEA010000002">
    <property type="protein sequence ID" value="KAF7407449.1"/>
    <property type="molecule type" value="Genomic_DNA"/>
</dbReference>
<evidence type="ECO:0000313" key="2">
    <source>
        <dbReference type="Proteomes" id="UP000614350"/>
    </source>
</evidence>
<accession>A0A834NGU7</accession>
<organism evidence="1 2">
    <name type="scientific">Vespula vulgaris</name>
    <name type="common">Yellow jacket</name>
    <name type="synonym">Wasp</name>
    <dbReference type="NCBI Taxonomy" id="7454"/>
    <lineage>
        <taxon>Eukaryota</taxon>
        <taxon>Metazoa</taxon>
        <taxon>Ecdysozoa</taxon>
        <taxon>Arthropoda</taxon>
        <taxon>Hexapoda</taxon>
        <taxon>Insecta</taxon>
        <taxon>Pterygota</taxon>
        <taxon>Neoptera</taxon>
        <taxon>Endopterygota</taxon>
        <taxon>Hymenoptera</taxon>
        <taxon>Apocrita</taxon>
        <taxon>Aculeata</taxon>
        <taxon>Vespoidea</taxon>
        <taxon>Vespidae</taxon>
        <taxon>Vespinae</taxon>
        <taxon>Vespula</taxon>
    </lineage>
</organism>
<dbReference type="Proteomes" id="UP000614350">
    <property type="component" value="Unassembled WGS sequence"/>
</dbReference>
<comment type="caution">
    <text evidence="1">The sequence shown here is derived from an EMBL/GenBank/DDBJ whole genome shotgun (WGS) entry which is preliminary data.</text>
</comment>